<gene>
    <name evidence="1" type="ORF">AN218_28170</name>
</gene>
<dbReference type="RefSeq" id="WP_070019941.1">
    <property type="nucleotide sequence ID" value="NZ_LJGW01000451.1"/>
</dbReference>
<keyword evidence="2" id="KW-1185">Reference proteome</keyword>
<evidence type="ECO:0000313" key="2">
    <source>
        <dbReference type="Proteomes" id="UP000176005"/>
    </source>
</evidence>
<protein>
    <recommendedName>
        <fullName evidence="3">DUF2180 domain-containing protein</fullName>
    </recommendedName>
</protein>
<dbReference type="AlphaFoldDB" id="A0A1E7KVL5"/>
<proteinExistence type="predicted"/>
<evidence type="ECO:0008006" key="3">
    <source>
        <dbReference type="Google" id="ProtNLM"/>
    </source>
</evidence>
<accession>A0A1E7KVL5</accession>
<reference evidence="1 2" key="1">
    <citation type="journal article" date="2016" name="Front. Microbiol.">
        <title>Comparative Genomics Analysis of Streptomyces Species Reveals Their Adaptation to the Marine Environment and Their Diversity at the Genomic Level.</title>
        <authorList>
            <person name="Tian X."/>
            <person name="Zhang Z."/>
            <person name="Yang T."/>
            <person name="Chen M."/>
            <person name="Li J."/>
            <person name="Chen F."/>
            <person name="Yang J."/>
            <person name="Li W."/>
            <person name="Zhang B."/>
            <person name="Zhang Z."/>
            <person name="Wu J."/>
            <person name="Zhang C."/>
            <person name="Long L."/>
            <person name="Xiao J."/>
        </authorList>
    </citation>
    <scope>NUCLEOTIDE SEQUENCE [LARGE SCALE GENOMIC DNA]</scope>
    <source>
        <strain evidence="1 2">SCSIO 10429</strain>
    </source>
</reference>
<evidence type="ECO:0000313" key="1">
    <source>
        <dbReference type="EMBL" id="OEV07965.1"/>
    </source>
</evidence>
<sequence>MNCYDCLSEDRSTPAAAVCRRCGAGVCTSHTHTAPQTLRRSSGLGRTHLPRPARRMTCTTCYKAEVQP</sequence>
<dbReference type="Proteomes" id="UP000176005">
    <property type="component" value="Unassembled WGS sequence"/>
</dbReference>
<organism evidence="1 2">
    <name type="scientific">Streptomyces nanshensis</name>
    <dbReference type="NCBI Taxonomy" id="518642"/>
    <lineage>
        <taxon>Bacteria</taxon>
        <taxon>Bacillati</taxon>
        <taxon>Actinomycetota</taxon>
        <taxon>Actinomycetes</taxon>
        <taxon>Kitasatosporales</taxon>
        <taxon>Streptomycetaceae</taxon>
        <taxon>Streptomyces</taxon>
    </lineage>
</organism>
<comment type="caution">
    <text evidence="1">The sequence shown here is derived from an EMBL/GenBank/DDBJ whole genome shotgun (WGS) entry which is preliminary data.</text>
</comment>
<dbReference type="InterPro" id="IPR017211">
    <property type="entry name" value="UCP037465_Znf"/>
</dbReference>
<dbReference type="EMBL" id="LJGW01000451">
    <property type="protein sequence ID" value="OEV07965.1"/>
    <property type="molecule type" value="Genomic_DNA"/>
</dbReference>
<dbReference type="Pfam" id="PF09947">
    <property type="entry name" value="DUF2180"/>
    <property type="match status" value="1"/>
</dbReference>
<name>A0A1E7KVL5_9ACTN</name>